<keyword evidence="6" id="KW-1185">Reference proteome</keyword>
<comment type="similarity">
    <text evidence="1">Belongs to the D-alanine--D-alanine ligase family.</text>
</comment>
<organism evidence="5 6">
    <name type="scientific">Caulochytrium protostelioides</name>
    <dbReference type="NCBI Taxonomy" id="1555241"/>
    <lineage>
        <taxon>Eukaryota</taxon>
        <taxon>Fungi</taxon>
        <taxon>Fungi incertae sedis</taxon>
        <taxon>Chytridiomycota</taxon>
        <taxon>Chytridiomycota incertae sedis</taxon>
        <taxon>Chytridiomycetes</taxon>
        <taxon>Caulochytriales</taxon>
        <taxon>Caulochytriaceae</taxon>
        <taxon>Caulochytrium</taxon>
    </lineage>
</organism>
<dbReference type="GO" id="GO:0008716">
    <property type="term" value="F:D-alanine-D-alanine ligase activity"/>
    <property type="evidence" value="ECO:0007669"/>
    <property type="project" value="InterPro"/>
</dbReference>
<protein>
    <recommendedName>
        <fullName evidence="4">ATP-grasp domain-containing protein</fullName>
    </recommendedName>
</protein>
<dbReference type="PANTHER" id="PTHR23132:SF23">
    <property type="entry name" value="D-ALANINE--D-ALANINE LIGASE B"/>
    <property type="match status" value="1"/>
</dbReference>
<evidence type="ECO:0000313" key="5">
    <source>
        <dbReference type="EMBL" id="RKP02216.1"/>
    </source>
</evidence>
<dbReference type="OrthoDB" id="2013972at2759"/>
<evidence type="ECO:0000256" key="1">
    <source>
        <dbReference type="ARBA" id="ARBA00010871"/>
    </source>
</evidence>
<gene>
    <name evidence="5" type="ORF">CXG81DRAFT_7861</name>
</gene>
<feature type="non-terminal residue" evidence="5">
    <location>
        <position position="1"/>
    </location>
</feature>
<dbReference type="Gene3D" id="3.30.470.20">
    <property type="entry name" value="ATP-grasp fold, B domain"/>
    <property type="match status" value="1"/>
</dbReference>
<dbReference type="InterPro" id="IPR011761">
    <property type="entry name" value="ATP-grasp"/>
</dbReference>
<keyword evidence="3" id="KW-0547">Nucleotide-binding</keyword>
<dbReference type="SUPFAM" id="SSF56059">
    <property type="entry name" value="Glutathione synthetase ATP-binding domain-like"/>
    <property type="match status" value="1"/>
</dbReference>
<evidence type="ECO:0000256" key="2">
    <source>
        <dbReference type="ARBA" id="ARBA00022598"/>
    </source>
</evidence>
<dbReference type="Pfam" id="PF07478">
    <property type="entry name" value="Dala_Dala_lig_C"/>
    <property type="match status" value="1"/>
</dbReference>
<dbReference type="STRING" id="1555241.A0A4P9XA65"/>
<dbReference type="EMBL" id="ML014149">
    <property type="protein sequence ID" value="RKP02216.1"/>
    <property type="molecule type" value="Genomic_DNA"/>
</dbReference>
<feature type="non-terminal residue" evidence="5">
    <location>
        <position position="300"/>
    </location>
</feature>
<dbReference type="InterPro" id="IPR011095">
    <property type="entry name" value="Dala_Dala_lig_C"/>
</dbReference>
<feature type="domain" description="ATP-grasp" evidence="4">
    <location>
        <begin position="66"/>
        <end position="295"/>
    </location>
</feature>
<evidence type="ECO:0000313" key="6">
    <source>
        <dbReference type="Proteomes" id="UP000274922"/>
    </source>
</evidence>
<name>A0A4P9XA65_9FUNG</name>
<accession>A0A4P9XA65</accession>
<dbReference type="PROSITE" id="PS50975">
    <property type="entry name" value="ATP_GRASP"/>
    <property type="match status" value="1"/>
</dbReference>
<dbReference type="Proteomes" id="UP000274922">
    <property type="component" value="Unassembled WGS sequence"/>
</dbReference>
<evidence type="ECO:0000256" key="3">
    <source>
        <dbReference type="PROSITE-ProRule" id="PRU00409"/>
    </source>
</evidence>
<dbReference type="GO" id="GO:0046872">
    <property type="term" value="F:metal ion binding"/>
    <property type="evidence" value="ECO:0007669"/>
    <property type="project" value="InterPro"/>
</dbReference>
<dbReference type="AlphaFoldDB" id="A0A4P9XA65"/>
<reference evidence="6" key="1">
    <citation type="journal article" date="2018" name="Nat. Microbiol.">
        <title>Leveraging single-cell genomics to expand the fungal tree of life.</title>
        <authorList>
            <person name="Ahrendt S.R."/>
            <person name="Quandt C.A."/>
            <person name="Ciobanu D."/>
            <person name="Clum A."/>
            <person name="Salamov A."/>
            <person name="Andreopoulos B."/>
            <person name="Cheng J.F."/>
            <person name="Woyke T."/>
            <person name="Pelin A."/>
            <person name="Henrissat B."/>
            <person name="Reynolds N.K."/>
            <person name="Benny G.L."/>
            <person name="Smith M.E."/>
            <person name="James T.Y."/>
            <person name="Grigoriev I.V."/>
        </authorList>
    </citation>
    <scope>NUCLEOTIDE SEQUENCE [LARGE SCALE GENOMIC DNA]</scope>
    <source>
        <strain evidence="6">ATCC 52028</strain>
    </source>
</reference>
<evidence type="ECO:0000259" key="4">
    <source>
        <dbReference type="PROSITE" id="PS50975"/>
    </source>
</evidence>
<keyword evidence="2" id="KW-0436">Ligase</keyword>
<keyword evidence="3" id="KW-0067">ATP-binding</keyword>
<sequence length="300" mass="32211">ETMARLIARRAQCPGGRMAIINLCDGTETDGYAGITAVAALESHRLAFTGADRFFYDLTTSKPELKRALQARDVQTAVFCELRPETLEADMQRAAEVVGFPMIVKPAVSYASLAISDTSVVHDVAAGVAQARRVMEATDGGVFVETFLSGREYTVLVTGSAAQGTEVYAAAERVFDMTLPVEQRMLAYDRYWFGYDLSGAPPDPNTLVCQYALAPAVLQKQLQDLARAAYLACGGTGYGRVDIRQRTESLTSEPVVLEVNANCGLSFGPGCTSSVAEIIHLSGADESVFIRGLLKFAAGR</sequence>
<proteinExistence type="inferred from homology"/>
<dbReference type="GO" id="GO:0005524">
    <property type="term" value="F:ATP binding"/>
    <property type="evidence" value="ECO:0007669"/>
    <property type="project" value="UniProtKB-UniRule"/>
</dbReference>
<dbReference type="PANTHER" id="PTHR23132">
    <property type="entry name" value="D-ALANINE--D-ALANINE LIGASE"/>
    <property type="match status" value="1"/>
</dbReference>